<sequence>MSANDGDDRRKRLTTVFGWIAGGALGLLLNYVGFLVVGEGYPTVPTTFVAFLLGAFGGMALADKLGVRGFRPLGIAAGVLLALFLALVVAVLMSPAPEAPL</sequence>
<keyword evidence="1" id="KW-0472">Membrane</keyword>
<dbReference type="Proteomes" id="UP000034883">
    <property type="component" value="Chromosome"/>
</dbReference>
<feature type="transmembrane region" description="Helical" evidence="1">
    <location>
        <begin position="73"/>
        <end position="93"/>
    </location>
</feature>
<evidence type="ECO:0000313" key="2">
    <source>
        <dbReference type="EMBL" id="AKF05407.1"/>
    </source>
</evidence>
<name>A0A0F6YH35_9BACT</name>
<feature type="transmembrane region" description="Helical" evidence="1">
    <location>
        <begin position="43"/>
        <end position="61"/>
    </location>
</feature>
<protein>
    <submittedName>
        <fullName evidence="2">Uncharacterized protein</fullName>
    </submittedName>
</protein>
<keyword evidence="1" id="KW-1133">Transmembrane helix</keyword>
<keyword evidence="3" id="KW-1185">Reference proteome</keyword>
<reference evidence="2 3" key="1">
    <citation type="submission" date="2015-03" db="EMBL/GenBank/DDBJ databases">
        <title>Genome assembly of Sandaracinus amylolyticus DSM 53668.</title>
        <authorList>
            <person name="Sharma G."/>
            <person name="Subramanian S."/>
        </authorList>
    </citation>
    <scope>NUCLEOTIDE SEQUENCE [LARGE SCALE GENOMIC DNA]</scope>
    <source>
        <strain evidence="2 3">DSM 53668</strain>
    </source>
</reference>
<accession>A0A0F6YH35</accession>
<proteinExistence type="predicted"/>
<dbReference type="KEGG" id="samy:DB32_002556"/>
<dbReference type="EMBL" id="CP011125">
    <property type="protein sequence ID" value="AKF05407.1"/>
    <property type="molecule type" value="Genomic_DNA"/>
</dbReference>
<dbReference type="RefSeq" id="WP_053232649.1">
    <property type="nucleotide sequence ID" value="NZ_CP011125.1"/>
</dbReference>
<dbReference type="AlphaFoldDB" id="A0A0F6YH35"/>
<organism evidence="2 3">
    <name type="scientific">Sandaracinus amylolyticus</name>
    <dbReference type="NCBI Taxonomy" id="927083"/>
    <lineage>
        <taxon>Bacteria</taxon>
        <taxon>Pseudomonadati</taxon>
        <taxon>Myxococcota</taxon>
        <taxon>Polyangia</taxon>
        <taxon>Polyangiales</taxon>
        <taxon>Sandaracinaceae</taxon>
        <taxon>Sandaracinus</taxon>
    </lineage>
</organism>
<evidence type="ECO:0000256" key="1">
    <source>
        <dbReference type="SAM" id="Phobius"/>
    </source>
</evidence>
<evidence type="ECO:0000313" key="3">
    <source>
        <dbReference type="Proteomes" id="UP000034883"/>
    </source>
</evidence>
<gene>
    <name evidence="2" type="ORF">DB32_002556</name>
</gene>
<feature type="transmembrane region" description="Helical" evidence="1">
    <location>
        <begin position="16"/>
        <end position="37"/>
    </location>
</feature>
<keyword evidence="1" id="KW-0812">Transmembrane</keyword>